<dbReference type="AlphaFoldDB" id="A0A1B6EGU5"/>
<evidence type="ECO:0000256" key="1">
    <source>
        <dbReference type="SAM" id="Phobius"/>
    </source>
</evidence>
<accession>A0A1B6EGU5</accession>
<sequence length="145" mass="15615">MAISIKQDGCCFCFTLPTGCQIIAVLTLLGGIMNVYGGFKSESTELQVVSGVKVITGFLAIAFGALLFHAVVENKAVLLVYWIIFDILNVTCSLILSVITVMVVPAAIPSTFILGFILIFFFNAYIVIVVYSQYVDVTSGLNSNV</sequence>
<gene>
    <name evidence="2" type="ORF">g.1568</name>
</gene>
<proteinExistence type="predicted"/>
<name>A0A1B6EGU5_9HEMI</name>
<reference evidence="2" key="1">
    <citation type="submission" date="2015-12" db="EMBL/GenBank/DDBJ databases">
        <title>De novo transcriptome assembly of four potential Pierce s Disease insect vectors from Arizona vineyards.</title>
        <authorList>
            <person name="Tassone E.E."/>
        </authorList>
    </citation>
    <scope>NUCLEOTIDE SEQUENCE</scope>
</reference>
<dbReference type="InterPro" id="IPR031720">
    <property type="entry name" value="DUF4728"/>
</dbReference>
<keyword evidence="1" id="KW-1133">Transmembrane helix</keyword>
<feature type="transmembrane region" description="Helical" evidence="1">
    <location>
        <begin position="78"/>
        <end position="104"/>
    </location>
</feature>
<protein>
    <submittedName>
        <fullName evidence="2">Uncharacterized protein</fullName>
    </submittedName>
</protein>
<organism evidence="2">
    <name type="scientific">Clastoptera arizonana</name>
    <name type="common">Arizona spittle bug</name>
    <dbReference type="NCBI Taxonomy" id="38151"/>
    <lineage>
        <taxon>Eukaryota</taxon>
        <taxon>Metazoa</taxon>
        <taxon>Ecdysozoa</taxon>
        <taxon>Arthropoda</taxon>
        <taxon>Hexapoda</taxon>
        <taxon>Insecta</taxon>
        <taxon>Pterygota</taxon>
        <taxon>Neoptera</taxon>
        <taxon>Paraneoptera</taxon>
        <taxon>Hemiptera</taxon>
        <taxon>Auchenorrhyncha</taxon>
        <taxon>Cercopoidea</taxon>
        <taxon>Clastopteridae</taxon>
        <taxon>Clastoptera</taxon>
    </lineage>
</organism>
<feature type="transmembrane region" description="Helical" evidence="1">
    <location>
        <begin position="51"/>
        <end position="72"/>
    </location>
</feature>
<feature type="transmembrane region" description="Helical" evidence="1">
    <location>
        <begin position="111"/>
        <end position="134"/>
    </location>
</feature>
<evidence type="ECO:0000313" key="2">
    <source>
        <dbReference type="EMBL" id="JAS37110.1"/>
    </source>
</evidence>
<feature type="transmembrane region" description="Helical" evidence="1">
    <location>
        <begin position="22"/>
        <end position="39"/>
    </location>
</feature>
<dbReference type="Pfam" id="PF15860">
    <property type="entry name" value="DUF4728"/>
    <property type="match status" value="1"/>
</dbReference>
<keyword evidence="1" id="KW-0472">Membrane</keyword>
<dbReference type="EMBL" id="GEDC01000188">
    <property type="protein sequence ID" value="JAS37110.1"/>
    <property type="molecule type" value="Transcribed_RNA"/>
</dbReference>
<keyword evidence="1" id="KW-0812">Transmembrane</keyword>